<dbReference type="PANTHER" id="PTHR43557">
    <property type="entry name" value="APOPTOSIS-INDUCING FACTOR 1"/>
    <property type="match status" value="1"/>
</dbReference>
<evidence type="ECO:0000256" key="6">
    <source>
        <dbReference type="ARBA" id="ARBA00022827"/>
    </source>
</evidence>
<dbReference type="InterPro" id="IPR023753">
    <property type="entry name" value="FAD/NAD-binding_dom"/>
</dbReference>
<dbReference type="GO" id="GO:0005737">
    <property type="term" value="C:cytoplasm"/>
    <property type="evidence" value="ECO:0007669"/>
    <property type="project" value="TreeGrafter"/>
</dbReference>
<keyword evidence="6" id="KW-0274">FAD</keyword>
<proteinExistence type="inferred from homology"/>
<keyword evidence="4" id="KW-0001">2Fe-2S</keyword>
<dbReference type="PRINTS" id="PR00411">
    <property type="entry name" value="PNDRDTASEI"/>
</dbReference>
<dbReference type="Gene3D" id="3.30.390.30">
    <property type="match status" value="1"/>
</dbReference>
<dbReference type="OrthoDB" id="6029at2759"/>
<keyword evidence="7" id="KW-0560">Oxidoreductase</keyword>
<feature type="compositionally biased region" description="Polar residues" evidence="10">
    <location>
        <begin position="146"/>
        <end position="161"/>
    </location>
</feature>
<evidence type="ECO:0000256" key="7">
    <source>
        <dbReference type="ARBA" id="ARBA00023002"/>
    </source>
</evidence>
<feature type="region of interest" description="Disordered" evidence="10">
    <location>
        <begin position="138"/>
        <end position="161"/>
    </location>
</feature>
<dbReference type="STRING" id="289078.A0A2X0K8C4"/>
<comment type="similarity">
    <text evidence="2">Belongs to the FAD-dependent oxidoreductase family.</text>
</comment>
<evidence type="ECO:0000256" key="10">
    <source>
        <dbReference type="SAM" id="MobiDB-lite"/>
    </source>
</evidence>
<dbReference type="PROSITE" id="PS51296">
    <property type="entry name" value="RIESKE"/>
    <property type="match status" value="1"/>
</dbReference>
<evidence type="ECO:0000256" key="5">
    <source>
        <dbReference type="ARBA" id="ARBA00022723"/>
    </source>
</evidence>
<keyword evidence="5" id="KW-0479">Metal-binding</keyword>
<evidence type="ECO:0000256" key="1">
    <source>
        <dbReference type="ARBA" id="ARBA00001974"/>
    </source>
</evidence>
<dbReference type="GO" id="GO:0016651">
    <property type="term" value="F:oxidoreductase activity, acting on NAD(P)H"/>
    <property type="evidence" value="ECO:0007669"/>
    <property type="project" value="TreeGrafter"/>
</dbReference>
<dbReference type="Pfam" id="PF00355">
    <property type="entry name" value="Rieske"/>
    <property type="match status" value="1"/>
</dbReference>
<evidence type="ECO:0000256" key="3">
    <source>
        <dbReference type="ARBA" id="ARBA00022630"/>
    </source>
</evidence>
<sequence>MLTALLRTSPRSRPLNTSFTRPFARSFLSTRYNMAPQRVEINIEPLADGTMKEVPFPKTDSESKILISKVQGCYYATSAKCTHYGAPLAKGVLTSDGRIICPWHGAAMSCKTGDIEDAPGLDNLATFKIESEGDKLFVTPPENGDVTATRQPRSNSGSKSQTGVVIVGGGAGAAHAVEALRQEGYKGSIKVISKEPYLPIDRTKLSKALLADPSKVALRSQDFYDKLGVEFQLNTEVESIDFDKSSVKVAGGNSVLYEKLILATGSNPNRIPVDGSKLGNIFVLRTIEDTKQINDALGGEDGPKKNVVVIGSSFIGMEAALAAAGKANVTVVGMENAPFEAILGKAIGNGIRKFHESKGTKFYLPGALSHFSVSSSDSSKVGSVELKDGTSIPADLVVLGVGVKPATAFLKASGVELEKDGSVVVDEYLKLQGKENVFAVGDIATYKDVKTGKNTRVEHWNVASNHARNVAATIAGKSPTPFEKISVFWSAQGQQLRYAGTSRAKTWEDVIVQGSPADLKFVAYYTAGEDVVAVASMQNDPIAAHCSELMRLDKMLSVKEIKNGKSPLDVKLVA</sequence>
<dbReference type="InterPro" id="IPR050446">
    <property type="entry name" value="FAD-oxidoreductase/Apoptosis"/>
</dbReference>
<dbReference type="InterPro" id="IPR036922">
    <property type="entry name" value="Rieske_2Fe-2S_sf"/>
</dbReference>
<dbReference type="PRINTS" id="PR00368">
    <property type="entry name" value="FADPNR"/>
</dbReference>
<dbReference type="SUPFAM" id="SSF55424">
    <property type="entry name" value="FAD/NAD-linked reductases, dimerisation (C-terminal) domain"/>
    <property type="match status" value="1"/>
</dbReference>
<organism evidence="12 13">
    <name type="scientific">Microbotryum saponariae</name>
    <dbReference type="NCBI Taxonomy" id="289078"/>
    <lineage>
        <taxon>Eukaryota</taxon>
        <taxon>Fungi</taxon>
        <taxon>Dikarya</taxon>
        <taxon>Basidiomycota</taxon>
        <taxon>Pucciniomycotina</taxon>
        <taxon>Microbotryomycetes</taxon>
        <taxon>Microbotryales</taxon>
        <taxon>Microbotryaceae</taxon>
        <taxon>Microbotryum</taxon>
    </lineage>
</organism>
<dbReference type="SUPFAM" id="SSF50022">
    <property type="entry name" value="ISP domain"/>
    <property type="match status" value="1"/>
</dbReference>
<keyword evidence="13" id="KW-1185">Reference proteome</keyword>
<evidence type="ECO:0000259" key="11">
    <source>
        <dbReference type="PROSITE" id="PS51296"/>
    </source>
</evidence>
<evidence type="ECO:0000256" key="9">
    <source>
        <dbReference type="ARBA" id="ARBA00023014"/>
    </source>
</evidence>
<dbReference type="SUPFAM" id="SSF51905">
    <property type="entry name" value="FAD/NAD(P)-binding domain"/>
    <property type="match status" value="2"/>
</dbReference>
<dbReference type="InterPro" id="IPR036188">
    <property type="entry name" value="FAD/NAD-bd_sf"/>
</dbReference>
<dbReference type="EMBL" id="FMWP01000013">
    <property type="protein sequence ID" value="SCZ89322.1"/>
    <property type="molecule type" value="Genomic_DNA"/>
</dbReference>
<dbReference type="InterPro" id="IPR017941">
    <property type="entry name" value="Rieske_2Fe-2S"/>
</dbReference>
<comment type="cofactor">
    <cofactor evidence="1">
        <name>FAD</name>
        <dbReference type="ChEBI" id="CHEBI:57692"/>
    </cofactor>
</comment>
<evidence type="ECO:0000313" key="13">
    <source>
        <dbReference type="Proteomes" id="UP000249723"/>
    </source>
</evidence>
<evidence type="ECO:0000256" key="8">
    <source>
        <dbReference type="ARBA" id="ARBA00023004"/>
    </source>
</evidence>
<dbReference type="Gene3D" id="2.102.10.10">
    <property type="entry name" value="Rieske [2Fe-2S] iron-sulphur domain"/>
    <property type="match status" value="1"/>
</dbReference>
<evidence type="ECO:0000313" key="12">
    <source>
        <dbReference type="EMBL" id="SCZ89322.1"/>
    </source>
</evidence>
<dbReference type="Pfam" id="PF07992">
    <property type="entry name" value="Pyr_redox_2"/>
    <property type="match status" value="1"/>
</dbReference>
<keyword evidence="9" id="KW-0411">Iron-sulfur</keyword>
<dbReference type="GO" id="GO:0051537">
    <property type="term" value="F:2 iron, 2 sulfur cluster binding"/>
    <property type="evidence" value="ECO:0007669"/>
    <property type="project" value="UniProtKB-KW"/>
</dbReference>
<gene>
    <name evidence="12" type="ORF">BZ3500_MVSOF-1268-A1-R1_CHR1-1G01106</name>
</gene>
<protein>
    <submittedName>
        <fullName evidence="12">BZ3500_MvSof-1268-A1-R1_Chr1-1g01106 protein</fullName>
    </submittedName>
</protein>
<dbReference type="AlphaFoldDB" id="A0A2X0K8C4"/>
<accession>A0A2X0K8C4</accession>
<name>A0A2X0K8C4_9BASI</name>
<keyword evidence="3" id="KW-0285">Flavoprotein</keyword>
<evidence type="ECO:0000256" key="2">
    <source>
        <dbReference type="ARBA" id="ARBA00006442"/>
    </source>
</evidence>
<dbReference type="CDD" id="cd03478">
    <property type="entry name" value="Rieske_AIFL_N"/>
    <property type="match status" value="1"/>
</dbReference>
<evidence type="ECO:0000256" key="4">
    <source>
        <dbReference type="ARBA" id="ARBA00022714"/>
    </source>
</evidence>
<feature type="domain" description="Rieske" evidence="11">
    <location>
        <begin position="38"/>
        <end position="138"/>
    </location>
</feature>
<keyword evidence="8" id="KW-0408">Iron</keyword>
<dbReference type="Proteomes" id="UP000249723">
    <property type="component" value="Unassembled WGS sequence"/>
</dbReference>
<dbReference type="Gene3D" id="3.50.50.60">
    <property type="entry name" value="FAD/NAD(P)-binding domain"/>
    <property type="match status" value="2"/>
</dbReference>
<reference evidence="13" key="1">
    <citation type="submission" date="2016-10" db="EMBL/GenBank/DDBJ databases">
        <authorList>
            <person name="Jeantristanb JTB J.-T."/>
            <person name="Ricardo R."/>
        </authorList>
    </citation>
    <scope>NUCLEOTIDE SEQUENCE [LARGE SCALE GENOMIC DNA]</scope>
</reference>
<dbReference type="GO" id="GO:0046872">
    <property type="term" value="F:metal ion binding"/>
    <property type="evidence" value="ECO:0007669"/>
    <property type="project" value="UniProtKB-KW"/>
</dbReference>
<dbReference type="InterPro" id="IPR016156">
    <property type="entry name" value="FAD/NAD-linked_Rdtase_dimer_sf"/>
</dbReference>
<dbReference type="PANTHER" id="PTHR43557:SF2">
    <property type="entry name" value="RIESKE DOMAIN-CONTAINING PROTEIN-RELATED"/>
    <property type="match status" value="1"/>
</dbReference>